<dbReference type="Gene3D" id="3.10.110.10">
    <property type="entry name" value="Ubiquitin Conjugating Enzyme"/>
    <property type="match status" value="1"/>
</dbReference>
<dbReference type="PROSITE" id="PS00183">
    <property type="entry name" value="UBC_1"/>
    <property type="match status" value="1"/>
</dbReference>
<name>A0A507QNG1_MONPU</name>
<dbReference type="CDD" id="cd23804">
    <property type="entry name" value="UBCc_UBE2S"/>
    <property type="match status" value="1"/>
</dbReference>
<feature type="domain" description="UBC core" evidence="5">
    <location>
        <begin position="3"/>
        <end position="154"/>
    </location>
</feature>
<dbReference type="SUPFAM" id="SSF54495">
    <property type="entry name" value="UBC-like"/>
    <property type="match status" value="1"/>
</dbReference>
<comment type="caution">
    <text evidence="6">The sequence shown here is derived from an EMBL/GenBank/DDBJ whole genome shotgun (WGS) entry which is preliminary data.</text>
</comment>
<dbReference type="GO" id="GO:0016740">
    <property type="term" value="F:transferase activity"/>
    <property type="evidence" value="ECO:0007669"/>
    <property type="project" value="UniProtKB-KW"/>
</dbReference>
<keyword evidence="7" id="KW-1185">Reference proteome</keyword>
<dbReference type="PANTHER" id="PTHR24068">
    <property type="entry name" value="UBIQUITIN-CONJUGATING ENZYME E2"/>
    <property type="match status" value="1"/>
</dbReference>
<dbReference type="EMBL" id="VIFY01000200">
    <property type="protein sequence ID" value="TQB68644.1"/>
    <property type="molecule type" value="Genomic_DNA"/>
</dbReference>
<evidence type="ECO:0000259" key="5">
    <source>
        <dbReference type="PROSITE" id="PS50127"/>
    </source>
</evidence>
<dbReference type="Proteomes" id="UP000319663">
    <property type="component" value="Unassembled WGS sequence"/>
</dbReference>
<dbReference type="PROSITE" id="PS50127">
    <property type="entry name" value="UBC_2"/>
    <property type="match status" value="1"/>
</dbReference>
<sequence length="465" mass="51697">MVSSLRRLAADHAALHNSELPPNYLFPADETSADDLTQLAILLTGPQGTPYSQGLWRLQLKMPEDYPKSPPKASFKTRIWHPNVEELTGAVCVDTLKRDWKPSLTLRDVLVTISCLLIYPNPDSALNSAAGAMLQEDYDAFARQARLMTSIHAPVPTELKDAVMEAKLRGEDAGTVVKEQEIADSRSVRSRTETRVSSLTMKASRSNNKGRADSQSQSQHDGHMQQEHHGHDHNTITELSDSEEEINDENENMSGASKENNPSLSPSPVKFASLSPRKYPHGKRPLSVLEMPFPTDSDIPMLDTDNTDQQGMTASEKNIAANTNADPTTARDPILLPQRKSPKLTNSMLFSSHHTATIASSSRAGADIGIYEDTPLSDTHSSLHYWSTRGNSNGRRNSSSTSKGYNHPMNMPIPGIVVELEFETDKRFPKDDDAFYDCFLYFLDFICKFQENKTQNRDSEIIIPL</sequence>
<proteinExistence type="predicted"/>
<evidence type="ECO:0000256" key="4">
    <source>
        <dbReference type="SAM" id="MobiDB-lite"/>
    </source>
</evidence>
<dbReference type="SMART" id="SM00212">
    <property type="entry name" value="UBCc"/>
    <property type="match status" value="1"/>
</dbReference>
<keyword evidence="1" id="KW-0808">Transferase</keyword>
<dbReference type="InterPro" id="IPR000608">
    <property type="entry name" value="UBC"/>
</dbReference>
<organism evidence="6 7">
    <name type="scientific">Monascus purpureus</name>
    <name type="common">Red mold</name>
    <name type="synonym">Monascus anka</name>
    <dbReference type="NCBI Taxonomy" id="5098"/>
    <lineage>
        <taxon>Eukaryota</taxon>
        <taxon>Fungi</taxon>
        <taxon>Dikarya</taxon>
        <taxon>Ascomycota</taxon>
        <taxon>Pezizomycotina</taxon>
        <taxon>Eurotiomycetes</taxon>
        <taxon>Eurotiomycetidae</taxon>
        <taxon>Eurotiales</taxon>
        <taxon>Aspergillaceae</taxon>
        <taxon>Monascus</taxon>
    </lineage>
</organism>
<evidence type="ECO:0000313" key="6">
    <source>
        <dbReference type="EMBL" id="TQB68644.1"/>
    </source>
</evidence>
<feature type="compositionally biased region" description="Polar residues" evidence="4">
    <location>
        <begin position="199"/>
        <end position="219"/>
    </location>
</feature>
<dbReference type="Pfam" id="PF00179">
    <property type="entry name" value="UQ_con"/>
    <property type="match status" value="1"/>
</dbReference>
<feature type="active site" description="Glycyl thioester intermediate" evidence="3">
    <location>
        <position position="92"/>
    </location>
</feature>
<gene>
    <name evidence="6" type="ORF">MPDQ_003130</name>
</gene>
<accession>A0A507QNG1</accession>
<keyword evidence="2" id="KW-0833">Ubl conjugation pathway</keyword>
<dbReference type="InterPro" id="IPR016135">
    <property type="entry name" value="UBQ-conjugating_enzyme/RWD"/>
</dbReference>
<evidence type="ECO:0000256" key="3">
    <source>
        <dbReference type="PROSITE-ProRule" id="PRU10133"/>
    </source>
</evidence>
<feature type="region of interest" description="Disordered" evidence="4">
    <location>
        <begin position="387"/>
        <end position="408"/>
    </location>
</feature>
<dbReference type="STRING" id="5098.A0A507QNG1"/>
<dbReference type="FunFam" id="3.10.110.10:FF:000077">
    <property type="entry name" value="Ubiquitin conjugating enzyme E2"/>
    <property type="match status" value="1"/>
</dbReference>
<feature type="compositionally biased region" description="Polar residues" evidence="4">
    <location>
        <begin position="253"/>
        <end position="266"/>
    </location>
</feature>
<dbReference type="AlphaFoldDB" id="A0A507QNG1"/>
<protein>
    <recommendedName>
        <fullName evidence="5">UBC core domain-containing protein</fullName>
    </recommendedName>
</protein>
<evidence type="ECO:0000256" key="2">
    <source>
        <dbReference type="ARBA" id="ARBA00022786"/>
    </source>
</evidence>
<dbReference type="InterPro" id="IPR023313">
    <property type="entry name" value="UBQ-conjugating_AS"/>
</dbReference>
<evidence type="ECO:0000256" key="1">
    <source>
        <dbReference type="ARBA" id="ARBA00022679"/>
    </source>
</evidence>
<reference evidence="6 7" key="1">
    <citation type="submission" date="2019-06" db="EMBL/GenBank/DDBJ databases">
        <title>Wine fermentation using esterase from Monascus purpureus.</title>
        <authorList>
            <person name="Geng C."/>
            <person name="Zhang Y."/>
        </authorList>
    </citation>
    <scope>NUCLEOTIDE SEQUENCE [LARGE SCALE GENOMIC DNA]</scope>
    <source>
        <strain evidence="6">HQ1</strain>
    </source>
</reference>
<feature type="compositionally biased region" description="Basic and acidic residues" evidence="4">
    <location>
        <begin position="178"/>
        <end position="194"/>
    </location>
</feature>
<feature type="region of interest" description="Disordered" evidence="4">
    <location>
        <begin position="178"/>
        <end position="294"/>
    </location>
</feature>
<feature type="compositionally biased region" description="Basic and acidic residues" evidence="4">
    <location>
        <begin position="220"/>
        <end position="235"/>
    </location>
</feature>
<evidence type="ECO:0000313" key="7">
    <source>
        <dbReference type="Proteomes" id="UP000319663"/>
    </source>
</evidence>
<feature type="compositionally biased region" description="Acidic residues" evidence="4">
    <location>
        <begin position="240"/>
        <end position="251"/>
    </location>
</feature>
<feature type="compositionally biased region" description="Low complexity" evidence="4">
    <location>
        <begin position="387"/>
        <end position="402"/>
    </location>
</feature>